<dbReference type="AlphaFoldDB" id="A0A164UM04"/>
<dbReference type="OrthoDB" id="3228420at2759"/>
<reference evidence="2 3" key="1">
    <citation type="journal article" date="2016" name="Mol. Biol. Evol.">
        <title>Comparative Genomics of Early-Diverging Mushroom-Forming Fungi Provides Insights into the Origins of Lignocellulose Decay Capabilities.</title>
        <authorList>
            <person name="Nagy L.G."/>
            <person name="Riley R."/>
            <person name="Tritt A."/>
            <person name="Adam C."/>
            <person name="Daum C."/>
            <person name="Floudas D."/>
            <person name="Sun H."/>
            <person name="Yadav J.S."/>
            <person name="Pangilinan J."/>
            <person name="Larsson K.H."/>
            <person name="Matsuura K."/>
            <person name="Barry K."/>
            <person name="Labutti K."/>
            <person name="Kuo R."/>
            <person name="Ohm R.A."/>
            <person name="Bhattacharya S.S."/>
            <person name="Shirouzu T."/>
            <person name="Yoshinaga Y."/>
            <person name="Martin F.M."/>
            <person name="Grigoriev I.V."/>
            <person name="Hibbett D.S."/>
        </authorList>
    </citation>
    <scope>NUCLEOTIDE SEQUENCE [LARGE SCALE GENOMIC DNA]</scope>
    <source>
        <strain evidence="2 3">HHB9708</strain>
    </source>
</reference>
<accession>A0A164UM04</accession>
<evidence type="ECO:0000256" key="1">
    <source>
        <dbReference type="SAM" id="MobiDB-lite"/>
    </source>
</evidence>
<dbReference type="Proteomes" id="UP000076722">
    <property type="component" value="Unassembled WGS sequence"/>
</dbReference>
<proteinExistence type="predicted"/>
<dbReference type="EMBL" id="KV419407">
    <property type="protein sequence ID" value="KZS93357.1"/>
    <property type="molecule type" value="Genomic_DNA"/>
</dbReference>
<feature type="compositionally biased region" description="Basic and acidic residues" evidence="1">
    <location>
        <begin position="76"/>
        <end position="104"/>
    </location>
</feature>
<feature type="region of interest" description="Disordered" evidence="1">
    <location>
        <begin position="1"/>
        <end position="123"/>
    </location>
</feature>
<organism evidence="2 3">
    <name type="scientific">Sistotremastrum niveocremeum HHB9708</name>
    <dbReference type="NCBI Taxonomy" id="1314777"/>
    <lineage>
        <taxon>Eukaryota</taxon>
        <taxon>Fungi</taxon>
        <taxon>Dikarya</taxon>
        <taxon>Basidiomycota</taxon>
        <taxon>Agaricomycotina</taxon>
        <taxon>Agaricomycetes</taxon>
        <taxon>Sistotremastrales</taxon>
        <taxon>Sistotremastraceae</taxon>
        <taxon>Sertulicium</taxon>
        <taxon>Sertulicium niveocremeum</taxon>
    </lineage>
</organism>
<gene>
    <name evidence="2" type="ORF">SISNIDRAFT_79625</name>
</gene>
<evidence type="ECO:0000313" key="2">
    <source>
        <dbReference type="EMBL" id="KZS93357.1"/>
    </source>
</evidence>
<keyword evidence="3" id="KW-1185">Reference proteome</keyword>
<evidence type="ECO:0000313" key="3">
    <source>
        <dbReference type="Proteomes" id="UP000076722"/>
    </source>
</evidence>
<sequence>MMAGQIKPEHTPAVKVGGRRLSLSTPRAKPAATVNHAQSPAPDVEEPLDYPRPVAPTAESLSHHETPKNTGYKTIGAEHAKKPDEPHKKVDDIRPKHEHIEPRKAVGGAGKIAQPGGKVLGST</sequence>
<protein>
    <submittedName>
        <fullName evidence="2">Uncharacterized protein</fullName>
    </submittedName>
</protein>
<name>A0A164UM04_9AGAM</name>